<sequence length="494" mass="54682">MVEEAPAELRAKLAPMWKYCFVQWHIYDAGLEALSKGRQLRAGFEDAELLSDVESLKALCESGDLDEAATAQEWTWKLLEPFAQAGSLAWDEQTSARVLKDSRDERKDGIQAFSEERYEKALWHFRQGLKLLAGAPAMAGPQNKLSGDLLKNRSAAALKLGMKRTALLAATAALAVNSSDEKAWYRKSCVLAEMGQEDESRLCMQKAGLTLPATPSYASSPAEVSRPQQVVRPVSESELDPALHRLFEDLVFLDIGVDSLIAVDMVMHLQAELPEAPIALTLIYDNPTVDEVITELLGISNAGKDDFLRRKMIGTVWRSVRRALGKDPLKGRGGMLSGGRDRQDFSEEEAMGVLEDLQRAYEAESWVQTVRTLARKAAFEQRSFLLNLRSHAMSVQRPILQALGFSGDAQGLKKLECSIISCSRKSNRVCEKLKIVRMALQGGPNSMWAINVEAEGMPWTDVNCMQSRALYTKDDPFGPNRINTKSVMTGVLAT</sequence>
<dbReference type="InterPro" id="IPR006162">
    <property type="entry name" value="Ppantetheine_attach_site"/>
</dbReference>
<keyword evidence="4" id="KW-0802">TPR repeat</keyword>
<dbReference type="GO" id="GO:0031177">
    <property type="term" value="F:phosphopantetheine binding"/>
    <property type="evidence" value="ECO:0007669"/>
    <property type="project" value="InterPro"/>
</dbReference>
<dbReference type="SUPFAM" id="SSF47336">
    <property type="entry name" value="ACP-like"/>
    <property type="match status" value="1"/>
</dbReference>
<dbReference type="Gene3D" id="1.10.1200.10">
    <property type="entry name" value="ACP-like"/>
    <property type="match status" value="1"/>
</dbReference>
<accession>A0A813JXD6</accession>
<evidence type="ECO:0000256" key="2">
    <source>
        <dbReference type="ARBA" id="ARBA00022553"/>
    </source>
</evidence>
<dbReference type="AlphaFoldDB" id="A0A813JXD6"/>
<evidence type="ECO:0000256" key="4">
    <source>
        <dbReference type="ARBA" id="ARBA00022803"/>
    </source>
</evidence>
<evidence type="ECO:0000259" key="5">
    <source>
        <dbReference type="PROSITE" id="PS50075"/>
    </source>
</evidence>
<reference evidence="6" key="1">
    <citation type="submission" date="2021-02" db="EMBL/GenBank/DDBJ databases">
        <authorList>
            <person name="Dougan E. K."/>
            <person name="Rhodes N."/>
            <person name="Thang M."/>
            <person name="Chan C."/>
        </authorList>
    </citation>
    <scope>NUCLEOTIDE SEQUENCE</scope>
</reference>
<dbReference type="PANTHER" id="PTHR22904:SF523">
    <property type="entry name" value="STRESS-INDUCED-PHOSPHOPROTEIN 1"/>
    <property type="match status" value="1"/>
</dbReference>
<comment type="caution">
    <text evidence="6">The sequence shown here is derived from an EMBL/GenBank/DDBJ whole genome shotgun (WGS) entry which is preliminary data.</text>
</comment>
<dbReference type="GO" id="GO:0051879">
    <property type="term" value="F:Hsp90 protein binding"/>
    <property type="evidence" value="ECO:0007669"/>
    <property type="project" value="TreeGrafter"/>
</dbReference>
<dbReference type="InterPro" id="IPR020806">
    <property type="entry name" value="PKS_PP-bd"/>
</dbReference>
<evidence type="ECO:0000313" key="6">
    <source>
        <dbReference type="EMBL" id="CAE8686479.1"/>
    </source>
</evidence>
<organism evidence="6 7">
    <name type="scientific">Polarella glacialis</name>
    <name type="common">Dinoflagellate</name>
    <dbReference type="NCBI Taxonomy" id="89957"/>
    <lineage>
        <taxon>Eukaryota</taxon>
        <taxon>Sar</taxon>
        <taxon>Alveolata</taxon>
        <taxon>Dinophyceae</taxon>
        <taxon>Suessiales</taxon>
        <taxon>Suessiaceae</taxon>
        <taxon>Polarella</taxon>
    </lineage>
</organism>
<dbReference type="Proteomes" id="UP000626109">
    <property type="component" value="Unassembled WGS sequence"/>
</dbReference>
<evidence type="ECO:0000256" key="3">
    <source>
        <dbReference type="ARBA" id="ARBA00022737"/>
    </source>
</evidence>
<name>A0A813JXD6_POLGL</name>
<dbReference type="InterPro" id="IPR011990">
    <property type="entry name" value="TPR-like_helical_dom_sf"/>
</dbReference>
<dbReference type="SUPFAM" id="SSF48452">
    <property type="entry name" value="TPR-like"/>
    <property type="match status" value="1"/>
</dbReference>
<dbReference type="PROSITE" id="PS00012">
    <property type="entry name" value="PHOSPHOPANTETHEINE"/>
    <property type="match status" value="1"/>
</dbReference>
<keyword evidence="3" id="KW-0677">Repeat</keyword>
<dbReference type="InterPro" id="IPR036736">
    <property type="entry name" value="ACP-like_sf"/>
</dbReference>
<proteinExistence type="predicted"/>
<dbReference type="PROSITE" id="PS50075">
    <property type="entry name" value="CARRIER"/>
    <property type="match status" value="1"/>
</dbReference>
<protein>
    <recommendedName>
        <fullName evidence="5">Carrier domain-containing protein</fullName>
    </recommendedName>
</protein>
<keyword evidence="2" id="KW-0597">Phosphoprotein</keyword>
<dbReference type="PANTHER" id="PTHR22904">
    <property type="entry name" value="TPR REPEAT CONTAINING PROTEIN"/>
    <property type="match status" value="1"/>
</dbReference>
<dbReference type="SMART" id="SM00823">
    <property type="entry name" value="PKS_PP"/>
    <property type="match status" value="1"/>
</dbReference>
<dbReference type="InterPro" id="IPR009081">
    <property type="entry name" value="PP-bd_ACP"/>
</dbReference>
<feature type="domain" description="Carrier" evidence="5">
    <location>
        <begin position="221"/>
        <end position="300"/>
    </location>
</feature>
<evidence type="ECO:0000256" key="1">
    <source>
        <dbReference type="ARBA" id="ARBA00022450"/>
    </source>
</evidence>
<keyword evidence="1" id="KW-0596">Phosphopantetheine</keyword>
<dbReference type="Pfam" id="PF00550">
    <property type="entry name" value="PP-binding"/>
    <property type="match status" value="1"/>
</dbReference>
<dbReference type="EMBL" id="CAJNNW010026594">
    <property type="protein sequence ID" value="CAE8686479.1"/>
    <property type="molecule type" value="Genomic_DNA"/>
</dbReference>
<dbReference type="Gene3D" id="1.25.40.10">
    <property type="entry name" value="Tetratricopeptide repeat domain"/>
    <property type="match status" value="1"/>
</dbReference>
<evidence type="ECO:0000313" key="7">
    <source>
        <dbReference type="Proteomes" id="UP000626109"/>
    </source>
</evidence>
<gene>
    <name evidence="6" type="ORF">PGLA2088_LOCUS24998</name>
</gene>